<sequence length="85" mass="9720">MNPLQLFTLDGRQPRSADETKPKPEDLEQIMLGWNLTHHFKTTTELAFPSSEVIQLLHDHQSLILSNPEVVEVQRSDKDASIWIG</sequence>
<organism evidence="1 2">
    <name type="scientific">Violaceomyces palustris</name>
    <dbReference type="NCBI Taxonomy" id="1673888"/>
    <lineage>
        <taxon>Eukaryota</taxon>
        <taxon>Fungi</taxon>
        <taxon>Dikarya</taxon>
        <taxon>Basidiomycota</taxon>
        <taxon>Ustilaginomycotina</taxon>
        <taxon>Ustilaginomycetes</taxon>
        <taxon>Violaceomycetales</taxon>
        <taxon>Violaceomycetaceae</taxon>
        <taxon>Violaceomyces</taxon>
    </lineage>
</organism>
<keyword evidence="2" id="KW-1185">Reference proteome</keyword>
<accession>A0ACD0NPJ5</accession>
<dbReference type="Proteomes" id="UP000245626">
    <property type="component" value="Unassembled WGS sequence"/>
</dbReference>
<protein>
    <submittedName>
        <fullName evidence="1">Uncharacterized protein</fullName>
    </submittedName>
</protein>
<proteinExistence type="predicted"/>
<evidence type="ECO:0000313" key="1">
    <source>
        <dbReference type="EMBL" id="PWN47685.1"/>
    </source>
</evidence>
<name>A0ACD0NPJ5_9BASI</name>
<dbReference type="EMBL" id="KZ820367">
    <property type="protein sequence ID" value="PWN47685.1"/>
    <property type="molecule type" value="Genomic_DNA"/>
</dbReference>
<gene>
    <name evidence="1" type="ORF">IE53DRAFT_371259</name>
</gene>
<reference evidence="1 2" key="1">
    <citation type="journal article" date="2018" name="Mol. Biol. Evol.">
        <title>Broad Genomic Sampling Reveals a Smut Pathogenic Ancestry of the Fungal Clade Ustilaginomycotina.</title>
        <authorList>
            <person name="Kijpornyongpan T."/>
            <person name="Mondo S.J."/>
            <person name="Barry K."/>
            <person name="Sandor L."/>
            <person name="Lee J."/>
            <person name="Lipzen A."/>
            <person name="Pangilinan J."/>
            <person name="LaButti K."/>
            <person name="Hainaut M."/>
            <person name="Henrissat B."/>
            <person name="Grigoriev I.V."/>
            <person name="Spatafora J.W."/>
            <person name="Aime M.C."/>
        </authorList>
    </citation>
    <scope>NUCLEOTIDE SEQUENCE [LARGE SCALE GENOMIC DNA]</scope>
    <source>
        <strain evidence="1 2">SA 807</strain>
    </source>
</reference>
<evidence type="ECO:0000313" key="2">
    <source>
        <dbReference type="Proteomes" id="UP000245626"/>
    </source>
</evidence>